<dbReference type="PANTHER" id="PTHR24148:SF77">
    <property type="entry name" value="HETEROKARYON INCOMPATIBILITY DOMAIN-CONTAINING PROTEIN"/>
    <property type="match status" value="1"/>
</dbReference>
<organism evidence="3 4">
    <name type="scientific">Fusarium napiforme</name>
    <dbReference type="NCBI Taxonomy" id="42672"/>
    <lineage>
        <taxon>Eukaryota</taxon>
        <taxon>Fungi</taxon>
        <taxon>Dikarya</taxon>
        <taxon>Ascomycota</taxon>
        <taxon>Pezizomycotina</taxon>
        <taxon>Sordariomycetes</taxon>
        <taxon>Hypocreomycetidae</taxon>
        <taxon>Hypocreales</taxon>
        <taxon>Nectriaceae</taxon>
        <taxon>Fusarium</taxon>
        <taxon>Fusarium fujikuroi species complex</taxon>
    </lineage>
</organism>
<comment type="caution">
    <text evidence="3">The sequence shown here is derived from an EMBL/GenBank/DDBJ whole genome shotgun (WGS) entry which is preliminary data.</text>
</comment>
<dbReference type="AlphaFoldDB" id="A0A8H5NG01"/>
<dbReference type="InterPro" id="IPR052895">
    <property type="entry name" value="HetReg/Transcr_Mod"/>
</dbReference>
<dbReference type="Pfam" id="PF06985">
    <property type="entry name" value="HET"/>
    <property type="match status" value="1"/>
</dbReference>
<accession>A0A8H5NG01</accession>
<dbReference type="Proteomes" id="UP000574317">
    <property type="component" value="Unassembled WGS sequence"/>
</dbReference>
<reference evidence="3 4" key="1">
    <citation type="submission" date="2020-05" db="EMBL/GenBank/DDBJ databases">
        <title>Identification and distribution of gene clusters putatively required for synthesis of sphingolipid metabolism inhibitors in phylogenetically diverse species of the filamentous fungus Fusarium.</title>
        <authorList>
            <person name="Kim H.-S."/>
            <person name="Busman M."/>
            <person name="Brown D.W."/>
            <person name="Divon H."/>
            <person name="Uhlig S."/>
            <person name="Proctor R.H."/>
        </authorList>
    </citation>
    <scope>NUCLEOTIDE SEQUENCE [LARGE SCALE GENOMIC DNA]</scope>
    <source>
        <strain evidence="3 4">NRRL 25196</strain>
    </source>
</reference>
<sequence length="378" mass="43242">MAEATLAIDYDQIDSATQIRLLNFQPGTGDVELVCTLSSVDREGAKYHALSYEWGKASKDDPVITVNDRKVQIRRNLYDALRSIRNSMGNQRLWIDAICINQSNVEEKSTQVAIMGNTFARATNVISWLGPANDDSDLAMDWMSDPESLLVSLPSFSKDSCEGKALFALCHRTYWRRIWIIQELHLAQSYVVWCGAKSIPNHNFEDSLAHLNVPESPFGGDKISEKNPANQHTVARLFRSDPALNNLRRWLWVSIESGFECSQKQDLIYALLGVSSDYEIMKWTFKVDYSKSAREVFVQLLWQRNISTWENPKEDETRWLDLAKKMNLSIDQDLEREISSRLSRHEDKTFKFLIDPPWQSAETGSQHRDGEDGLDGVD</sequence>
<evidence type="ECO:0000313" key="3">
    <source>
        <dbReference type="EMBL" id="KAF5564862.1"/>
    </source>
</evidence>
<keyword evidence="4" id="KW-1185">Reference proteome</keyword>
<protein>
    <submittedName>
        <fullName evidence="3">Heterokaryon incompatibility 6 OR allele</fullName>
    </submittedName>
</protein>
<dbReference type="EMBL" id="JAAOAO010000068">
    <property type="protein sequence ID" value="KAF5564862.1"/>
    <property type="molecule type" value="Genomic_DNA"/>
</dbReference>
<name>A0A8H5NG01_9HYPO</name>
<evidence type="ECO:0000259" key="2">
    <source>
        <dbReference type="Pfam" id="PF06985"/>
    </source>
</evidence>
<gene>
    <name evidence="3" type="ORF">FNAPI_1940</name>
</gene>
<feature type="region of interest" description="Disordered" evidence="1">
    <location>
        <begin position="355"/>
        <end position="378"/>
    </location>
</feature>
<dbReference type="InterPro" id="IPR010730">
    <property type="entry name" value="HET"/>
</dbReference>
<evidence type="ECO:0000256" key="1">
    <source>
        <dbReference type="SAM" id="MobiDB-lite"/>
    </source>
</evidence>
<feature type="domain" description="Heterokaryon incompatibility" evidence="2">
    <location>
        <begin position="47"/>
        <end position="183"/>
    </location>
</feature>
<proteinExistence type="predicted"/>
<evidence type="ECO:0000313" key="4">
    <source>
        <dbReference type="Proteomes" id="UP000574317"/>
    </source>
</evidence>
<dbReference type="PANTHER" id="PTHR24148">
    <property type="entry name" value="ANKYRIN REPEAT DOMAIN-CONTAINING PROTEIN 39 HOMOLOG-RELATED"/>
    <property type="match status" value="1"/>
</dbReference>